<dbReference type="PANTHER" id="PTHR34982">
    <property type="entry name" value="YOP PROTEINS TRANSLOCATION PROTEIN L"/>
    <property type="match status" value="1"/>
</dbReference>
<dbReference type="EMBL" id="JAGQDD010000002">
    <property type="protein sequence ID" value="MBQ0929737.1"/>
    <property type="molecule type" value="Genomic_DNA"/>
</dbReference>
<dbReference type="GO" id="GO:0044781">
    <property type="term" value="P:bacterial-type flagellum organization"/>
    <property type="evidence" value="ECO:0007669"/>
    <property type="project" value="UniProtKB-KW"/>
</dbReference>
<proteinExistence type="inferred from homology"/>
<dbReference type="Proteomes" id="UP000676246">
    <property type="component" value="Unassembled WGS sequence"/>
</dbReference>
<feature type="compositionally biased region" description="Pro residues" evidence="10">
    <location>
        <begin position="67"/>
        <end position="80"/>
    </location>
</feature>
<feature type="region of interest" description="Disordered" evidence="10">
    <location>
        <begin position="1"/>
        <end position="26"/>
    </location>
</feature>
<accession>A0A940Y4Q2</accession>
<comment type="caution">
    <text evidence="12">The sequence shown here is derived from an EMBL/GenBank/DDBJ whole genome shotgun (WGS) entry which is preliminary data.</text>
</comment>
<dbReference type="RefSeq" id="WP_210851987.1">
    <property type="nucleotide sequence ID" value="NZ_JAGQDD010000002.1"/>
</dbReference>
<dbReference type="InterPro" id="IPR000563">
    <property type="entry name" value="Flag_FliH"/>
</dbReference>
<dbReference type="AlphaFoldDB" id="A0A940Y4Q2"/>
<keyword evidence="12" id="KW-0282">Flagellum</keyword>
<dbReference type="PANTHER" id="PTHR34982:SF1">
    <property type="entry name" value="FLAGELLAR ASSEMBLY PROTEIN FLIH"/>
    <property type="match status" value="1"/>
</dbReference>
<dbReference type="GO" id="GO:0009288">
    <property type="term" value="C:bacterial-type flagellum"/>
    <property type="evidence" value="ECO:0007669"/>
    <property type="project" value="InterPro"/>
</dbReference>
<comment type="subcellular location">
    <subcellularLocation>
        <location evidence="2">Cytoplasm</location>
    </subcellularLocation>
</comment>
<dbReference type="Pfam" id="PF02108">
    <property type="entry name" value="FliH"/>
    <property type="match status" value="1"/>
</dbReference>
<keyword evidence="12" id="KW-0969">Cilium</keyword>
<organism evidence="12 13">
    <name type="scientific">Ideonella alba</name>
    <dbReference type="NCBI Taxonomy" id="2824118"/>
    <lineage>
        <taxon>Bacteria</taxon>
        <taxon>Pseudomonadati</taxon>
        <taxon>Pseudomonadota</taxon>
        <taxon>Betaproteobacteria</taxon>
        <taxon>Burkholderiales</taxon>
        <taxon>Sphaerotilaceae</taxon>
        <taxon>Ideonella</taxon>
    </lineage>
</organism>
<keyword evidence="5" id="KW-0813">Transport</keyword>
<evidence type="ECO:0000256" key="8">
    <source>
        <dbReference type="ARBA" id="ARBA00022927"/>
    </source>
</evidence>
<evidence type="ECO:0000256" key="2">
    <source>
        <dbReference type="ARBA" id="ARBA00004496"/>
    </source>
</evidence>
<feature type="region of interest" description="Disordered" evidence="10">
    <location>
        <begin position="61"/>
        <end position="83"/>
    </location>
</feature>
<dbReference type="InterPro" id="IPR018035">
    <property type="entry name" value="Flagellar_FliH/T3SS_HrpE"/>
</dbReference>
<dbReference type="GO" id="GO:0071973">
    <property type="term" value="P:bacterial-type flagellum-dependent cell motility"/>
    <property type="evidence" value="ECO:0007669"/>
    <property type="project" value="InterPro"/>
</dbReference>
<evidence type="ECO:0000256" key="10">
    <source>
        <dbReference type="SAM" id="MobiDB-lite"/>
    </source>
</evidence>
<sequence length="267" mass="28959">MTSSDRRGPRQVPPPQGSTTRPAGHYTRFIPREELSAFSNWTPDAFVGLADETEPVPVGLRRAPTVPVEPPPAPEPPPLAGPSEEDWLQRVQEARQQGYQDGYRDGLQALDAARRQHLQQVTAQFAGLASAFEDQMMALEQRMAEAVTATALALARQVVRSELSQRPELVRQVAQEAIGAVVLSARHLRLRLHPEDLSLVAADDGELLRSREVQLQPDPGLQRGGCVVESDLGRVDARIGQRWAQAVAVFGADLPLDGDTAPGGDAP</sequence>
<evidence type="ECO:0000259" key="11">
    <source>
        <dbReference type="Pfam" id="PF02108"/>
    </source>
</evidence>
<feature type="domain" description="Flagellar assembly protein FliH/Type III secretion system HrpE" evidence="11">
    <location>
        <begin position="120"/>
        <end position="245"/>
    </location>
</feature>
<evidence type="ECO:0000313" key="12">
    <source>
        <dbReference type="EMBL" id="MBQ0929737.1"/>
    </source>
</evidence>
<evidence type="ECO:0000313" key="13">
    <source>
        <dbReference type="Proteomes" id="UP000676246"/>
    </source>
</evidence>
<keyword evidence="9" id="KW-1006">Bacterial flagellum protein export</keyword>
<dbReference type="GO" id="GO:0005829">
    <property type="term" value="C:cytosol"/>
    <property type="evidence" value="ECO:0007669"/>
    <property type="project" value="TreeGrafter"/>
</dbReference>
<protein>
    <recommendedName>
        <fullName evidence="4">Flagellar assembly protein FliH</fullName>
    </recommendedName>
</protein>
<name>A0A940Y4Q2_9BURK</name>
<evidence type="ECO:0000256" key="1">
    <source>
        <dbReference type="ARBA" id="ARBA00003041"/>
    </source>
</evidence>
<evidence type="ECO:0000256" key="6">
    <source>
        <dbReference type="ARBA" id="ARBA00022490"/>
    </source>
</evidence>
<keyword evidence="13" id="KW-1185">Reference proteome</keyword>
<keyword evidence="7" id="KW-1005">Bacterial flagellum biogenesis</keyword>
<dbReference type="PRINTS" id="PR01003">
    <property type="entry name" value="FLGFLIH"/>
</dbReference>
<comment type="function">
    <text evidence="1">Needed for flagellar regrowth and assembly.</text>
</comment>
<dbReference type="GO" id="GO:0003774">
    <property type="term" value="F:cytoskeletal motor activity"/>
    <property type="evidence" value="ECO:0007669"/>
    <property type="project" value="InterPro"/>
</dbReference>
<gene>
    <name evidence="12" type="ORF">KAK03_04495</name>
</gene>
<keyword evidence="6" id="KW-0963">Cytoplasm</keyword>
<evidence type="ECO:0000256" key="3">
    <source>
        <dbReference type="ARBA" id="ARBA00006602"/>
    </source>
</evidence>
<keyword evidence="8" id="KW-0653">Protein transport</keyword>
<dbReference type="GO" id="GO:0015031">
    <property type="term" value="P:protein transport"/>
    <property type="evidence" value="ECO:0007669"/>
    <property type="project" value="UniProtKB-KW"/>
</dbReference>
<evidence type="ECO:0000256" key="9">
    <source>
        <dbReference type="ARBA" id="ARBA00023225"/>
    </source>
</evidence>
<evidence type="ECO:0000256" key="4">
    <source>
        <dbReference type="ARBA" id="ARBA00016507"/>
    </source>
</evidence>
<reference evidence="12 13" key="1">
    <citation type="submission" date="2021-04" db="EMBL/GenBank/DDBJ databases">
        <title>The genome sequence of Ideonella sp. 3Y2.</title>
        <authorList>
            <person name="Liu Y."/>
        </authorList>
    </citation>
    <scope>NUCLEOTIDE SEQUENCE [LARGE SCALE GENOMIC DNA]</scope>
    <source>
        <strain evidence="12 13">3Y2</strain>
    </source>
</reference>
<comment type="similarity">
    <text evidence="3">Belongs to the FliH family.</text>
</comment>
<evidence type="ECO:0000256" key="7">
    <source>
        <dbReference type="ARBA" id="ARBA00022795"/>
    </source>
</evidence>
<evidence type="ECO:0000256" key="5">
    <source>
        <dbReference type="ARBA" id="ARBA00022448"/>
    </source>
</evidence>
<dbReference type="InterPro" id="IPR051472">
    <property type="entry name" value="T3SS_Stator/FliH"/>
</dbReference>
<keyword evidence="12" id="KW-0966">Cell projection</keyword>